<comment type="subcellular location">
    <subcellularLocation>
        <location evidence="1">Golgi apparatus</location>
    </subcellularLocation>
</comment>
<dbReference type="RefSeq" id="XP_033536275.1">
    <property type="nucleotide sequence ID" value="XM_033677449.1"/>
</dbReference>
<feature type="domain" description="Trs120/TRAPPC9 TPR region" evidence="5">
    <location>
        <begin position="428"/>
        <end position="753"/>
    </location>
</feature>
<dbReference type="InterPro" id="IPR013935">
    <property type="entry name" value="Trs120_TRAPPC9"/>
</dbReference>
<sequence length="1475" mass="161003">MDHLSPISPARLRALALPVGTIKRTRLVEFVGRLIPECAVRLGDVTPDRRQDRGMFSPLSFTEGRVLYDLVTSMPSPSHLALSPYELFREPIVIIGIADAQEYATSEGPGDVDMERLGTDLSNAMEGLQQSFPRGIIHRLFLFDSELESLPEELENDTFCVPPVEKSKATTLKTIMCDLTSQVLAEMTALAKSIQALPTIDITKGNSVPEGPLNQGNMGARARSASPATDNASHRMSMPVLPSSGLSHSVSAGNSRTGSPIEPPSRQAKTFEEMGIGASPKPQLNRSNTSASPRDRPQDRVSVHGFGPGSITEKARDKGRARVGLVIATMYLQTGCWGEALVELTENTARARHLGDQLWHARGLESIMICLILLSWSGAEFQIPQICYPTTEKPSNKPATPVNTSVDVSVLHSTDPSRKQASLNKFAAFLPDFARMILSIYSRSSTFSGESQPPLAASEYIIRKAKLFAIINLVGGKLNTAALEFIVLGTPLNSKANLGVSRLTITPTRNEISKLLFRAVPDEFQPSRVSSMDYVMILAGIASVFSLIGMHRKRAIILKELLAALIPGLIQARKVGAAEMGLHPAAGLAALNLANGAAPGASALEIPASEIESGVDQFLIWMGSVYGIPSKTRAQGRMESSTSHTNGDDQASKGDGFASAQFAAIERILLESRLRSFGNLNMKLDVLRTCINFCEALPDFQGVLDFTSVLLSIVGPGQAMKLNNTNYFLSLSREEQLRMANNVARTVASARGLGITDIATGYWDFFLVRGLAVAASFEHLSLSPLSRSELAGGFDQKSKESTGPFLHNPFQKIQENRVPETMLVVGEERDFIATLQNPFDFELDIESLSIATEGAAFRSSRSGAVLGPFRSQRFTIVAIPEEAGQAKIIGCTVKVRGCREQTFPIVVEPWRPEPDHRVKNIGIHAALTLESRLVSDSSTVSKDGAGTESGPKFATVPLNIIPEQPVVTMTAVSLQQSALMVLEGERARFSITLKNVSDRIPVNFVHVSFLDSTQAAFQEALTNRSLPMAEVYELEHQLLINPAVKLSSEKGTPPTEIAPRSSVTFCFEVLGKPGLTEVMVRFAYANVGKDDAQAQDKVYTRLVAVPIAITVNASVHVHRADILPFSSDFAWASQNAGACEKEPKSLLKSAEAHGTRFKTLLNRVGVKLTADEYCLLLLDLRNTWPTPLTVSLHVLHNPDDTSAKDDICTYSVHQTIQPGHLNRVLLVLPKSYLAHRFDRITALNPKNEKQFIVSQNAIGPDAERSIREAFWFREELLKMIRGEWQEGGTGRKGDVDLRGIRLSRGMVDNLSLGDVSIEMQIIGAEQSEDEDEDDEEDSADVRQTGQHTFSVEVDDLLTLRTTIRNRSARAVHGILRLQPRMAGQPISTALDLGKRFAWSGLLQQVLEPLRPGEARTVTIGVAALCRGEFEVGACVEEVGVGERRERKGGMNELDRVKEEGKRIWHANSPCRIHAR</sequence>
<dbReference type="Pfam" id="PF26254">
    <property type="entry name" value="Ig_TRAPPC9-Trs120_1st"/>
    <property type="match status" value="1"/>
</dbReference>
<feature type="compositionally biased region" description="Acidic residues" evidence="3">
    <location>
        <begin position="1326"/>
        <end position="1338"/>
    </location>
</feature>
<evidence type="ECO:0000259" key="6">
    <source>
        <dbReference type="Pfam" id="PF26254"/>
    </source>
</evidence>
<dbReference type="Proteomes" id="UP000504638">
    <property type="component" value="Unplaced"/>
</dbReference>
<evidence type="ECO:0000259" key="8">
    <source>
        <dbReference type="Pfam" id="PF26283"/>
    </source>
</evidence>
<evidence type="ECO:0000259" key="4">
    <source>
        <dbReference type="Pfam" id="PF08626"/>
    </source>
</evidence>
<dbReference type="Pfam" id="PF26251">
    <property type="entry name" value="TPR_TRAPPC9-Trs120"/>
    <property type="match status" value="1"/>
</dbReference>
<feature type="domain" description="Trs120/TRAPPC9 third Ig-like" evidence="7">
    <location>
        <begin position="1115"/>
        <end position="1310"/>
    </location>
</feature>
<accession>A0A6G1G9D3</accession>
<feature type="compositionally biased region" description="Polar residues" evidence="3">
    <location>
        <begin position="244"/>
        <end position="258"/>
    </location>
</feature>
<organism evidence="9">
    <name type="scientific">Eremomyces bilateralis CBS 781.70</name>
    <dbReference type="NCBI Taxonomy" id="1392243"/>
    <lineage>
        <taxon>Eukaryota</taxon>
        <taxon>Fungi</taxon>
        <taxon>Dikarya</taxon>
        <taxon>Ascomycota</taxon>
        <taxon>Pezizomycotina</taxon>
        <taxon>Dothideomycetes</taxon>
        <taxon>Dothideomycetes incertae sedis</taxon>
        <taxon>Eremomycetales</taxon>
        <taxon>Eremomycetaceae</taxon>
        <taxon>Eremomyces</taxon>
    </lineage>
</organism>
<dbReference type="Pfam" id="PF08626">
    <property type="entry name" value="TRAPPC9-Trs120"/>
    <property type="match status" value="1"/>
</dbReference>
<evidence type="ECO:0000256" key="3">
    <source>
        <dbReference type="SAM" id="MobiDB-lite"/>
    </source>
</evidence>
<feature type="region of interest" description="Disordered" evidence="3">
    <location>
        <begin position="1325"/>
        <end position="1345"/>
    </location>
</feature>
<dbReference type="Pfam" id="PF26282">
    <property type="entry name" value="Ig_TRAPPC9-Trs120_3rd"/>
    <property type="match status" value="1"/>
</dbReference>
<dbReference type="Pfam" id="PF26283">
    <property type="entry name" value="Ig_TRAPPC9-Trs120_4th"/>
    <property type="match status" value="1"/>
</dbReference>
<evidence type="ECO:0000256" key="1">
    <source>
        <dbReference type="ARBA" id="ARBA00004555"/>
    </source>
</evidence>
<dbReference type="InterPro" id="IPR058568">
    <property type="entry name" value="Ig_TRAPPC9_Trs120_4th"/>
</dbReference>
<feature type="domain" description="Trs120/TRAPPC9 first Ig-like" evidence="6">
    <location>
        <begin position="768"/>
        <end position="963"/>
    </location>
</feature>
<dbReference type="PANTHER" id="PTHR21512:SF5">
    <property type="entry name" value="TRAFFICKING PROTEIN PARTICLE COMPLEX SUBUNIT 9"/>
    <property type="match status" value="1"/>
</dbReference>
<feature type="domain" description="Trs120/TRAPPC9 fourth Ig-like" evidence="8">
    <location>
        <begin position="1332"/>
        <end position="1475"/>
    </location>
</feature>
<dbReference type="GeneID" id="54418019"/>
<dbReference type="InterPro" id="IPR058565">
    <property type="entry name" value="Ig_TRAPPC9_Trs120_1st"/>
</dbReference>
<dbReference type="PANTHER" id="PTHR21512">
    <property type="entry name" value="TRAFFICKING PROTEIN PARTICLE COMPLEX SUBUNIT 9"/>
    <property type="match status" value="1"/>
</dbReference>
<evidence type="ECO:0000256" key="2">
    <source>
        <dbReference type="ARBA" id="ARBA00023034"/>
    </source>
</evidence>
<dbReference type="InterPro" id="IPR058563">
    <property type="entry name" value="Trs120_TRAPPC9_N"/>
</dbReference>
<feature type="compositionally biased region" description="Polar residues" evidence="3">
    <location>
        <begin position="282"/>
        <end position="292"/>
    </location>
</feature>
<reference evidence="9 11" key="1">
    <citation type="submission" date="2020-01" db="EMBL/GenBank/DDBJ databases">
        <authorList>
            <consortium name="DOE Joint Genome Institute"/>
            <person name="Haridas S."/>
            <person name="Albert R."/>
            <person name="Binder M."/>
            <person name="Bloem J."/>
            <person name="Labutti K."/>
            <person name="Salamov A."/>
            <person name="Andreopoulos B."/>
            <person name="Baker S.E."/>
            <person name="Barry K."/>
            <person name="Bills G."/>
            <person name="Bluhm B.H."/>
            <person name="Cannon C."/>
            <person name="Castanera R."/>
            <person name="Culley D.E."/>
            <person name="Daum C."/>
            <person name="Ezra D."/>
            <person name="Gonzalez J.B."/>
            <person name="Henrissat B."/>
            <person name="Kuo A."/>
            <person name="Liang C."/>
            <person name="Lipzen A."/>
            <person name="Lutzoni F."/>
            <person name="Magnuson J."/>
            <person name="Mondo S."/>
            <person name="Nolan M."/>
            <person name="Ohm R."/>
            <person name="Pangilinan J."/>
            <person name="Park H.-J."/>
            <person name="Ramirez L."/>
            <person name="Alfaro M."/>
            <person name="Sun H."/>
            <person name="Tritt A."/>
            <person name="Yoshinaga Y."/>
            <person name="Zwiers L.-H."/>
            <person name="Turgeon B.G."/>
            <person name="Goodwin S.B."/>
            <person name="Spatafora J.W."/>
            <person name="Crous P.W."/>
            <person name="Grigoriev I.V."/>
        </authorList>
    </citation>
    <scope>NUCLEOTIDE SEQUENCE</scope>
    <source>
        <strain evidence="9 11">CBS 781.70</strain>
    </source>
</reference>
<protein>
    <submittedName>
        <fullName evidence="9 11">Trs120-domain-containing protein</fullName>
    </submittedName>
</protein>
<dbReference type="GO" id="GO:0005802">
    <property type="term" value="C:trans-Golgi network"/>
    <property type="evidence" value="ECO:0007669"/>
    <property type="project" value="TreeGrafter"/>
</dbReference>
<reference evidence="11" key="2">
    <citation type="submission" date="2020-04" db="EMBL/GenBank/DDBJ databases">
        <authorList>
            <consortium name="NCBI Genome Project"/>
        </authorList>
    </citation>
    <scope>NUCLEOTIDE SEQUENCE</scope>
    <source>
        <strain evidence="11">CBS 781.70</strain>
    </source>
</reference>
<keyword evidence="10" id="KW-1185">Reference proteome</keyword>
<dbReference type="InterPro" id="IPR058564">
    <property type="entry name" value="TPR_TRAPPC9_Trs120"/>
</dbReference>
<dbReference type="EMBL" id="ML975153">
    <property type="protein sequence ID" value="KAF1814644.1"/>
    <property type="molecule type" value="Genomic_DNA"/>
</dbReference>
<evidence type="ECO:0000259" key="7">
    <source>
        <dbReference type="Pfam" id="PF26282"/>
    </source>
</evidence>
<dbReference type="OrthoDB" id="27962at2759"/>
<reference evidence="11" key="3">
    <citation type="submission" date="2025-04" db="UniProtKB">
        <authorList>
            <consortium name="RefSeq"/>
        </authorList>
    </citation>
    <scope>IDENTIFICATION</scope>
    <source>
        <strain evidence="11">CBS 781.70</strain>
    </source>
</reference>
<evidence type="ECO:0000259" key="5">
    <source>
        <dbReference type="Pfam" id="PF26251"/>
    </source>
</evidence>
<evidence type="ECO:0000313" key="10">
    <source>
        <dbReference type="Proteomes" id="UP000504638"/>
    </source>
</evidence>
<proteinExistence type="predicted"/>
<evidence type="ECO:0000313" key="11">
    <source>
        <dbReference type="RefSeq" id="XP_033536275.1"/>
    </source>
</evidence>
<evidence type="ECO:0000313" key="9">
    <source>
        <dbReference type="EMBL" id="KAF1814644.1"/>
    </source>
</evidence>
<feature type="compositionally biased region" description="Basic and acidic residues" evidence="3">
    <location>
        <begin position="293"/>
        <end position="302"/>
    </location>
</feature>
<feature type="region of interest" description="Disordered" evidence="3">
    <location>
        <begin position="202"/>
        <end position="317"/>
    </location>
</feature>
<name>A0A6G1G9D3_9PEZI</name>
<dbReference type="InterPro" id="IPR058567">
    <property type="entry name" value="Ig_TRAPPC9_Trs120_3rd"/>
</dbReference>
<feature type="region of interest" description="Disordered" evidence="3">
    <location>
        <begin position="634"/>
        <end position="653"/>
    </location>
</feature>
<dbReference type="Pfam" id="PF26280">
    <property type="entry name" value="Ig_TRAPPC9-Trs120_2nd"/>
    <property type="match status" value="1"/>
</dbReference>
<keyword evidence="2" id="KW-0333">Golgi apparatus</keyword>
<feature type="domain" description="Trs120/TRAPPC9 N-terminal" evidence="4">
    <location>
        <begin position="4"/>
        <end position="387"/>
    </location>
</feature>
<gene>
    <name evidence="9 11" type="ORF">P152DRAFT_432800</name>
</gene>